<dbReference type="EMBL" id="BPLR01020000">
    <property type="protein sequence ID" value="GIX73875.1"/>
    <property type="molecule type" value="Genomic_DNA"/>
</dbReference>
<dbReference type="AlphaFoldDB" id="A0AAV4MPR3"/>
<proteinExistence type="predicted"/>
<accession>A0AAV4MPR3</accession>
<sequence>MALSLSPLVVEVWPITNCHLEKASSGYGRKVIWVNQSGKDQIRDWLFGLPLIKSHLNGGEPNHSRQVQYITDFRFSFAR</sequence>
<gene>
    <name evidence="1" type="ORF">CEXT_68411</name>
</gene>
<evidence type="ECO:0000313" key="2">
    <source>
        <dbReference type="Proteomes" id="UP001054945"/>
    </source>
</evidence>
<dbReference type="Proteomes" id="UP001054945">
    <property type="component" value="Unassembled WGS sequence"/>
</dbReference>
<comment type="caution">
    <text evidence="1">The sequence shown here is derived from an EMBL/GenBank/DDBJ whole genome shotgun (WGS) entry which is preliminary data.</text>
</comment>
<name>A0AAV4MPR3_CAEEX</name>
<keyword evidence="2" id="KW-1185">Reference proteome</keyword>
<organism evidence="1 2">
    <name type="scientific">Caerostris extrusa</name>
    <name type="common">Bark spider</name>
    <name type="synonym">Caerostris bankana</name>
    <dbReference type="NCBI Taxonomy" id="172846"/>
    <lineage>
        <taxon>Eukaryota</taxon>
        <taxon>Metazoa</taxon>
        <taxon>Ecdysozoa</taxon>
        <taxon>Arthropoda</taxon>
        <taxon>Chelicerata</taxon>
        <taxon>Arachnida</taxon>
        <taxon>Araneae</taxon>
        <taxon>Araneomorphae</taxon>
        <taxon>Entelegynae</taxon>
        <taxon>Araneoidea</taxon>
        <taxon>Araneidae</taxon>
        <taxon>Caerostris</taxon>
    </lineage>
</organism>
<reference evidence="1 2" key="1">
    <citation type="submission" date="2021-06" db="EMBL/GenBank/DDBJ databases">
        <title>Caerostris extrusa draft genome.</title>
        <authorList>
            <person name="Kono N."/>
            <person name="Arakawa K."/>
        </authorList>
    </citation>
    <scope>NUCLEOTIDE SEQUENCE [LARGE SCALE GENOMIC DNA]</scope>
</reference>
<protein>
    <submittedName>
        <fullName evidence="1">Uncharacterized protein</fullName>
    </submittedName>
</protein>
<evidence type="ECO:0000313" key="1">
    <source>
        <dbReference type="EMBL" id="GIX73875.1"/>
    </source>
</evidence>